<dbReference type="InterPro" id="IPR003313">
    <property type="entry name" value="AraC-bd"/>
</dbReference>
<dbReference type="InterPro" id="IPR020449">
    <property type="entry name" value="Tscrpt_reg_AraC-type_HTH"/>
</dbReference>
<dbReference type="Pfam" id="PF12833">
    <property type="entry name" value="HTH_18"/>
    <property type="match status" value="1"/>
</dbReference>
<proteinExistence type="predicted"/>
<keyword evidence="2" id="KW-0238">DNA-binding</keyword>
<dbReference type="SUPFAM" id="SSF51215">
    <property type="entry name" value="Regulatory protein AraC"/>
    <property type="match status" value="1"/>
</dbReference>
<dbReference type="RefSeq" id="WP_136062186.1">
    <property type="nucleotide sequence ID" value="NZ_CAAHFH010000002.1"/>
</dbReference>
<evidence type="ECO:0000256" key="1">
    <source>
        <dbReference type="ARBA" id="ARBA00023015"/>
    </source>
</evidence>
<dbReference type="EMBL" id="CAAHFH010000002">
    <property type="protein sequence ID" value="VGO20658.1"/>
    <property type="molecule type" value="Genomic_DNA"/>
</dbReference>
<organism evidence="5 6">
    <name type="scientific">Pontiella sulfatireligans</name>
    <dbReference type="NCBI Taxonomy" id="2750658"/>
    <lineage>
        <taxon>Bacteria</taxon>
        <taxon>Pseudomonadati</taxon>
        <taxon>Kiritimatiellota</taxon>
        <taxon>Kiritimatiellia</taxon>
        <taxon>Kiritimatiellales</taxon>
        <taxon>Pontiellaceae</taxon>
        <taxon>Pontiella</taxon>
    </lineage>
</organism>
<dbReference type="InterPro" id="IPR037923">
    <property type="entry name" value="HTH-like"/>
</dbReference>
<dbReference type="SUPFAM" id="SSF46689">
    <property type="entry name" value="Homeodomain-like"/>
    <property type="match status" value="2"/>
</dbReference>
<dbReference type="GO" id="GO:0003700">
    <property type="term" value="F:DNA-binding transcription factor activity"/>
    <property type="evidence" value="ECO:0007669"/>
    <property type="project" value="InterPro"/>
</dbReference>
<dbReference type="GO" id="GO:0043565">
    <property type="term" value="F:sequence-specific DNA binding"/>
    <property type="evidence" value="ECO:0007669"/>
    <property type="project" value="InterPro"/>
</dbReference>
<evidence type="ECO:0000259" key="4">
    <source>
        <dbReference type="PROSITE" id="PS01124"/>
    </source>
</evidence>
<keyword evidence="1" id="KW-0805">Transcription regulation</keyword>
<dbReference type="Gene3D" id="1.10.10.60">
    <property type="entry name" value="Homeodomain-like"/>
    <property type="match status" value="1"/>
</dbReference>
<dbReference type="PRINTS" id="PR00032">
    <property type="entry name" value="HTHARAC"/>
</dbReference>
<dbReference type="PROSITE" id="PS01124">
    <property type="entry name" value="HTH_ARAC_FAMILY_2"/>
    <property type="match status" value="1"/>
</dbReference>
<keyword evidence="6" id="KW-1185">Reference proteome</keyword>
<dbReference type="SMART" id="SM00342">
    <property type="entry name" value="HTH_ARAC"/>
    <property type="match status" value="1"/>
</dbReference>
<sequence>MTRKSFECNYDNRIAEYYDINLIPPEDSGATVIGGGYEHCGEKYRVERNDFKFYVIEYIEAGEGTLMLHEKEQPLHAGTIFFYGPRIPHKIISNPDNPLIKHYVVFAGHKLVDLVKSLRISKAPLHVTHPYRVDNMFRNLLWMGGNEGCHRHEICLLQLKQIVLYVDESAVLQKVSRSPAWQKYLRVREYVEQNYADIWRLEQIAQNCHLDKTYLCRLFKQYGEESPNKLLVRLKMRRAADMMLSNPTMLIKQVADAVGFPDPYHFSRVFKRTFGVSPEIYEKTVRPSD</sequence>
<dbReference type="PANTHER" id="PTHR43280:SF31">
    <property type="entry name" value="TRANSCRIPTIONAL REGULATORY PROTEIN"/>
    <property type="match status" value="1"/>
</dbReference>
<keyword evidence="3" id="KW-0804">Transcription</keyword>
<dbReference type="Gene3D" id="2.60.120.10">
    <property type="entry name" value="Jelly Rolls"/>
    <property type="match status" value="1"/>
</dbReference>
<protein>
    <submittedName>
        <fullName evidence="5">RCS-specific HTH-type transcriptional activator RclR</fullName>
    </submittedName>
</protein>
<reference evidence="5 6" key="1">
    <citation type="submission" date="2019-04" db="EMBL/GenBank/DDBJ databases">
        <authorList>
            <person name="Van Vliet M D."/>
        </authorList>
    </citation>
    <scope>NUCLEOTIDE SEQUENCE [LARGE SCALE GENOMIC DNA]</scope>
    <source>
        <strain evidence="5 6">F21</strain>
    </source>
</reference>
<dbReference type="PANTHER" id="PTHR43280">
    <property type="entry name" value="ARAC-FAMILY TRANSCRIPTIONAL REGULATOR"/>
    <property type="match status" value="1"/>
</dbReference>
<dbReference type="InterPro" id="IPR018060">
    <property type="entry name" value="HTH_AraC"/>
</dbReference>
<feature type="domain" description="HTH araC/xylS-type" evidence="4">
    <location>
        <begin position="185"/>
        <end position="284"/>
    </location>
</feature>
<dbReference type="PROSITE" id="PS00041">
    <property type="entry name" value="HTH_ARAC_FAMILY_1"/>
    <property type="match status" value="1"/>
</dbReference>
<dbReference type="AlphaFoldDB" id="A0A6C2UKM4"/>
<gene>
    <name evidence="5" type="primary">rclR</name>
    <name evidence="5" type="ORF">SCARR_02724</name>
</gene>
<evidence type="ECO:0000256" key="2">
    <source>
        <dbReference type="ARBA" id="ARBA00023125"/>
    </source>
</evidence>
<evidence type="ECO:0000313" key="5">
    <source>
        <dbReference type="EMBL" id="VGO20658.1"/>
    </source>
</evidence>
<accession>A0A6C2UKM4</accession>
<dbReference type="Proteomes" id="UP000346198">
    <property type="component" value="Unassembled WGS sequence"/>
</dbReference>
<evidence type="ECO:0000313" key="6">
    <source>
        <dbReference type="Proteomes" id="UP000346198"/>
    </source>
</evidence>
<dbReference type="InterPro" id="IPR014710">
    <property type="entry name" value="RmlC-like_jellyroll"/>
</dbReference>
<evidence type="ECO:0000256" key="3">
    <source>
        <dbReference type="ARBA" id="ARBA00023163"/>
    </source>
</evidence>
<dbReference type="InterPro" id="IPR009057">
    <property type="entry name" value="Homeodomain-like_sf"/>
</dbReference>
<name>A0A6C2UKM4_9BACT</name>
<dbReference type="Pfam" id="PF02311">
    <property type="entry name" value="AraC_binding"/>
    <property type="match status" value="1"/>
</dbReference>
<dbReference type="InterPro" id="IPR018062">
    <property type="entry name" value="HTH_AraC-typ_CS"/>
</dbReference>